<dbReference type="GeneID" id="105108607"/>
<dbReference type="AlphaFoldDB" id="A0AAJ6SZ68"/>
<dbReference type="GO" id="GO:0006629">
    <property type="term" value="P:lipid metabolic process"/>
    <property type="evidence" value="ECO:0007669"/>
    <property type="project" value="InterPro"/>
</dbReference>
<accession>A0AAJ6SZ68</accession>
<evidence type="ECO:0000313" key="4">
    <source>
        <dbReference type="Proteomes" id="UP000694918"/>
    </source>
</evidence>
<dbReference type="GO" id="GO:0052689">
    <property type="term" value="F:carboxylic ester hydrolase activity"/>
    <property type="evidence" value="ECO:0007669"/>
    <property type="project" value="InterPro"/>
</dbReference>
<protein>
    <submittedName>
        <fullName evidence="5">Senescence-associated carboxylesterase 101-like isoform X3</fullName>
    </submittedName>
</protein>
<evidence type="ECO:0000256" key="2">
    <source>
        <dbReference type="SAM" id="Phobius"/>
    </source>
</evidence>
<dbReference type="Pfam" id="PF01764">
    <property type="entry name" value="Lipase_3"/>
    <property type="match status" value="1"/>
</dbReference>
<keyword evidence="1" id="KW-0378">Hydrolase</keyword>
<evidence type="ECO:0000313" key="5">
    <source>
        <dbReference type="RefSeq" id="XP_011001271.1"/>
    </source>
</evidence>
<dbReference type="Proteomes" id="UP000694918">
    <property type="component" value="Unplaced"/>
</dbReference>
<feature type="transmembrane region" description="Helical" evidence="2">
    <location>
        <begin position="6"/>
        <end position="24"/>
    </location>
</feature>
<feature type="domain" description="Fungal lipase-type" evidence="3">
    <location>
        <begin position="122"/>
        <end position="238"/>
    </location>
</feature>
<organism evidence="4 5">
    <name type="scientific">Populus euphratica</name>
    <name type="common">Euphrates poplar</name>
    <dbReference type="NCBI Taxonomy" id="75702"/>
    <lineage>
        <taxon>Eukaryota</taxon>
        <taxon>Viridiplantae</taxon>
        <taxon>Streptophyta</taxon>
        <taxon>Embryophyta</taxon>
        <taxon>Tracheophyta</taxon>
        <taxon>Spermatophyta</taxon>
        <taxon>Magnoliopsida</taxon>
        <taxon>eudicotyledons</taxon>
        <taxon>Gunneridae</taxon>
        <taxon>Pentapetalae</taxon>
        <taxon>rosids</taxon>
        <taxon>fabids</taxon>
        <taxon>Malpighiales</taxon>
        <taxon>Salicaceae</taxon>
        <taxon>Saliceae</taxon>
        <taxon>Populus</taxon>
    </lineage>
</organism>
<gene>
    <name evidence="5" type="primary">LOC105108607</name>
</gene>
<dbReference type="InterPro" id="IPR029058">
    <property type="entry name" value="AB_hydrolase_fold"/>
</dbReference>
<keyword evidence="2" id="KW-0472">Membrane</keyword>
<dbReference type="GO" id="GO:0006952">
    <property type="term" value="P:defense response"/>
    <property type="evidence" value="ECO:0007669"/>
    <property type="project" value="InterPro"/>
</dbReference>
<evidence type="ECO:0000259" key="3">
    <source>
        <dbReference type="Pfam" id="PF01764"/>
    </source>
</evidence>
<dbReference type="SUPFAM" id="SSF53474">
    <property type="entry name" value="alpha/beta-Hydrolases"/>
    <property type="match status" value="1"/>
</dbReference>
<reference evidence="5" key="1">
    <citation type="submission" date="2025-08" db="UniProtKB">
        <authorList>
            <consortium name="RefSeq"/>
        </authorList>
    </citation>
    <scope>IDENTIFICATION</scope>
</reference>
<dbReference type="Gene3D" id="3.40.50.1820">
    <property type="entry name" value="alpha/beta hydrolase"/>
    <property type="match status" value="1"/>
</dbReference>
<keyword evidence="4" id="KW-1185">Reference proteome</keyword>
<dbReference type="InterPro" id="IPR002921">
    <property type="entry name" value="Fungal_lipase-type"/>
</dbReference>
<sequence length="447" mass="50544">MLHPYFLTGSMFLCVCVLFLFFYCRFISGLDLADLVVNSDLLELSCGAIKDLQTEASSDQQDSCSLSLKYKLDKKSKYTTIAFTISTLSRKELLQQGGDLVSSTTLMEMDLPIFDFLCTERNRSFAIHRGAITLFKAHFKELSQLKTQIHDSKTGELLRTPLIVTGHSIGGSVASLFTLWLLDNIKRNQPPPKLPLCITFGSPFIGNQGLRQAMLECLTWNSCFLHVVGNKDLFPKASISHYDSTTQSAIEEYKAFGTFILCSEKGCACVDDLEVVSRLLEITRRQASCEAQEIDYYVEIVNDLKSKVIIRGDSQLDLSYVQPLKAGIILQLEAIGVEMTTQRAWRESLRKKAHSSGGLGFILEETIEEWLNHLILLNIIEIVIKGTIKIMEDLGITFCWSNGRRMMMKRNSKAHQTTRRNKMWLAFSQRILVSGQKWRTLSFHASC</sequence>
<keyword evidence="2" id="KW-0812">Transmembrane</keyword>
<name>A0AAJ6SZ68_POPEU</name>
<evidence type="ECO:0000256" key="1">
    <source>
        <dbReference type="ARBA" id="ARBA00022801"/>
    </source>
</evidence>
<proteinExistence type="predicted"/>
<dbReference type="PANTHER" id="PTHR46898">
    <property type="entry name" value="SENESCENCE-ASSOCIATED CARBOXYLESTERASE 101"/>
    <property type="match status" value="1"/>
</dbReference>
<dbReference type="InterPro" id="IPR044603">
    <property type="entry name" value="SAG101-like"/>
</dbReference>
<dbReference type="RefSeq" id="XP_011001271.1">
    <property type="nucleotide sequence ID" value="XM_011002969.1"/>
</dbReference>
<dbReference type="PANTHER" id="PTHR46898:SF3">
    <property type="entry name" value="FUNGAL LIPASE-LIKE DOMAIN-CONTAINING PROTEIN"/>
    <property type="match status" value="1"/>
</dbReference>
<keyword evidence="2" id="KW-1133">Transmembrane helix</keyword>